<proteinExistence type="predicted"/>
<evidence type="ECO:0000313" key="1">
    <source>
        <dbReference type="EMBL" id="RAI85548.1"/>
    </source>
</evidence>
<comment type="caution">
    <text evidence="1">The sequence shown here is derived from an EMBL/GenBank/DDBJ whole genome shotgun (WGS) entry which is preliminary data.</text>
</comment>
<evidence type="ECO:0000313" key="2">
    <source>
        <dbReference type="Proteomes" id="UP000249610"/>
    </source>
</evidence>
<sequence length="222" mass="25583">MKSSMTKELYQNILIRDARFHVTKKINYKHMKNIMILFLGLFLASSVSALAQSETISPARKQAIDSLALEKVKDLSKYISIIGSKETQFSEANRVMDRAEELFSPGAEMGVSSINTSEIAYYKVRRYFERLMALNYDRVNITWYDIQYISDLERQPDGRYVGVVTVFQRFEGTSIETGMNYKDTTKKDITIYVEKKQTQIAGRTIEFWDVMLGDVRVTETSA</sequence>
<organism evidence="1 2">
    <name type="scientific">Algoriphagus yeomjeoni</name>
    <dbReference type="NCBI Taxonomy" id="291403"/>
    <lineage>
        <taxon>Bacteria</taxon>
        <taxon>Pseudomonadati</taxon>
        <taxon>Bacteroidota</taxon>
        <taxon>Cytophagia</taxon>
        <taxon>Cytophagales</taxon>
        <taxon>Cyclobacteriaceae</taxon>
        <taxon>Algoriphagus</taxon>
    </lineage>
</organism>
<dbReference type="Proteomes" id="UP000249610">
    <property type="component" value="Unassembled WGS sequence"/>
</dbReference>
<dbReference type="EMBL" id="QLLK01000013">
    <property type="protein sequence ID" value="RAI85548.1"/>
    <property type="molecule type" value="Genomic_DNA"/>
</dbReference>
<dbReference type="AlphaFoldDB" id="A0A327NZX2"/>
<name>A0A327NZX2_9BACT</name>
<accession>A0A327NZX2</accession>
<reference evidence="1 2" key="1">
    <citation type="submission" date="2018-06" db="EMBL/GenBank/DDBJ databases">
        <title>Genomic Encyclopedia of Archaeal and Bacterial Type Strains, Phase II (KMG-II): from individual species to whole genera.</title>
        <authorList>
            <person name="Goeker M."/>
        </authorList>
    </citation>
    <scope>NUCLEOTIDE SEQUENCE [LARGE SCALE GENOMIC DNA]</scope>
    <source>
        <strain evidence="1 2">DSM 23446</strain>
    </source>
</reference>
<gene>
    <name evidence="1" type="ORF">LV83_03628</name>
</gene>
<protein>
    <submittedName>
        <fullName evidence="1">Uncharacterized protein</fullName>
    </submittedName>
</protein>
<keyword evidence="2" id="KW-1185">Reference proteome</keyword>